<dbReference type="GO" id="GO:0005524">
    <property type="term" value="F:ATP binding"/>
    <property type="evidence" value="ECO:0007669"/>
    <property type="project" value="UniProtKB-KW"/>
</dbReference>
<keyword evidence="2" id="KW-0547">Nucleotide-binding</keyword>
<keyword evidence="3" id="KW-0067">ATP-binding</keyword>
<dbReference type="Gene3D" id="3.30.450.90">
    <property type="match status" value="1"/>
</dbReference>
<evidence type="ECO:0000256" key="3">
    <source>
        <dbReference type="ARBA" id="ARBA00022840"/>
    </source>
</evidence>
<dbReference type="SUPFAM" id="SSF160246">
    <property type="entry name" value="EspE N-terminal domain-like"/>
    <property type="match status" value="1"/>
</dbReference>
<dbReference type="GO" id="GO:0005886">
    <property type="term" value="C:plasma membrane"/>
    <property type="evidence" value="ECO:0007669"/>
    <property type="project" value="TreeGrafter"/>
</dbReference>
<organism evidence="5 6">
    <name type="scientific">Candidatus Berkelbacteria bacterium CG10_big_fil_rev_8_21_14_0_10_43_14</name>
    <dbReference type="NCBI Taxonomy" id="1974515"/>
    <lineage>
        <taxon>Bacteria</taxon>
        <taxon>Candidatus Berkelbacteria</taxon>
    </lineage>
</organism>
<dbReference type="CDD" id="cd01129">
    <property type="entry name" value="PulE-GspE-like"/>
    <property type="match status" value="1"/>
</dbReference>
<dbReference type="SUPFAM" id="SSF52540">
    <property type="entry name" value="P-loop containing nucleoside triphosphate hydrolases"/>
    <property type="match status" value="1"/>
</dbReference>
<evidence type="ECO:0000259" key="4">
    <source>
        <dbReference type="PROSITE" id="PS00662"/>
    </source>
</evidence>
<dbReference type="GO" id="GO:0016887">
    <property type="term" value="F:ATP hydrolysis activity"/>
    <property type="evidence" value="ECO:0007669"/>
    <property type="project" value="TreeGrafter"/>
</dbReference>
<dbReference type="PROSITE" id="PS00662">
    <property type="entry name" value="T2SP_E"/>
    <property type="match status" value="1"/>
</dbReference>
<dbReference type="Proteomes" id="UP000231162">
    <property type="component" value="Unassembled WGS sequence"/>
</dbReference>
<proteinExistence type="inferred from homology"/>
<reference evidence="6" key="1">
    <citation type="submission" date="2017-09" db="EMBL/GenBank/DDBJ databases">
        <title>Depth-based differentiation of microbial function through sediment-hosted aquifers and enrichment of novel symbionts in the deep terrestrial subsurface.</title>
        <authorList>
            <person name="Probst A.J."/>
            <person name="Ladd B."/>
            <person name="Jarett J.K."/>
            <person name="Geller-Mcgrath D.E."/>
            <person name="Sieber C.M.K."/>
            <person name="Emerson J.B."/>
            <person name="Anantharaman K."/>
            <person name="Thomas B.C."/>
            <person name="Malmstrom R."/>
            <person name="Stieglmeier M."/>
            <person name="Klingl A."/>
            <person name="Woyke T."/>
            <person name="Ryan C.M."/>
            <person name="Banfield J.F."/>
        </authorList>
    </citation>
    <scope>NUCLEOTIDE SEQUENCE [LARGE SCALE GENOMIC DNA]</scope>
</reference>
<evidence type="ECO:0000313" key="6">
    <source>
        <dbReference type="Proteomes" id="UP000231162"/>
    </source>
</evidence>
<gene>
    <name evidence="5" type="ORF">COT79_01135</name>
</gene>
<sequence>MAGLDTKIASLRLEEQEATAKSAASSFGLTFVNLVGYPIVKEVLETISQEEATTYNVVAYLKSGDTLHVATHLPPTDTLRRFLILLARKIGLTIRLKYCSTLSFTYVLNVYMKYHDEKKVQATQESVKRGDEFIVTIKSIADITDQINKVSTSRLIDLLFAGGVLIDASDIHIEPTQEGARVRYRVDGILQDIGVLNLKQYHAVADRIKFLAKLKLDVAGAPQDGRFEMAIAGHTIDVRTSSLPASYGEDLVMRILIQDAHFLALEELNINPASLALIKDAIDQPHGMVINTGPTGSGKTTTLYAILSALNKPEVKVITIEDPVEYRLPGINQIQVNTDAGLTFAATLRSTLRQDPDIIMVGEIRDKETAQIALQAALTGHLVLSTLHANSAPAAIPRLLEMGIEPYLLAGSINLIIAQRLVRKVCSVCKGADKACKQCGGSGFKGRIPVMETLKPTELFNELIGRKATIDEFERKARELGMQSMLEDGLTKVAAGLTTKEEVERVSKDIEADSVAEEKGSA</sequence>
<dbReference type="Gene3D" id="3.40.50.300">
    <property type="entry name" value="P-loop containing nucleotide triphosphate hydrolases"/>
    <property type="match status" value="1"/>
</dbReference>
<dbReference type="InterPro" id="IPR001482">
    <property type="entry name" value="T2SS/T4SS_dom"/>
</dbReference>
<comment type="caution">
    <text evidence="5">The sequence shown here is derived from an EMBL/GenBank/DDBJ whole genome shotgun (WGS) entry which is preliminary data.</text>
</comment>
<dbReference type="EMBL" id="PEZX01000017">
    <property type="protein sequence ID" value="PIS07095.1"/>
    <property type="molecule type" value="Genomic_DNA"/>
</dbReference>
<dbReference type="InterPro" id="IPR037257">
    <property type="entry name" value="T2SS_E_N_sf"/>
</dbReference>
<dbReference type="Pfam" id="PF00437">
    <property type="entry name" value="T2SSE"/>
    <property type="match status" value="1"/>
</dbReference>
<evidence type="ECO:0000256" key="2">
    <source>
        <dbReference type="ARBA" id="ARBA00022741"/>
    </source>
</evidence>
<dbReference type="PANTHER" id="PTHR30258:SF2">
    <property type="entry name" value="COMG OPERON PROTEIN 1"/>
    <property type="match status" value="1"/>
</dbReference>
<accession>A0A2M6R974</accession>
<evidence type="ECO:0000313" key="5">
    <source>
        <dbReference type="EMBL" id="PIS07095.1"/>
    </source>
</evidence>
<dbReference type="PANTHER" id="PTHR30258">
    <property type="entry name" value="TYPE II SECRETION SYSTEM PROTEIN GSPE-RELATED"/>
    <property type="match status" value="1"/>
</dbReference>
<evidence type="ECO:0000256" key="1">
    <source>
        <dbReference type="ARBA" id="ARBA00006611"/>
    </source>
</evidence>
<dbReference type="AlphaFoldDB" id="A0A2M6R974"/>
<name>A0A2M6R974_9BACT</name>
<feature type="domain" description="Bacterial type II secretion system protein E" evidence="4">
    <location>
        <begin position="352"/>
        <end position="366"/>
    </location>
</feature>
<protein>
    <submittedName>
        <fullName evidence="5">Type II secretion system protein GspE</fullName>
    </submittedName>
</protein>
<dbReference type="InterPro" id="IPR027417">
    <property type="entry name" value="P-loop_NTPase"/>
</dbReference>
<comment type="similarity">
    <text evidence="1">Belongs to the GSP E family.</text>
</comment>